<evidence type="ECO:0000313" key="6">
    <source>
        <dbReference type="Proteomes" id="UP000823405"/>
    </source>
</evidence>
<organism evidence="5 6">
    <name type="scientific">Linnemannia gamsii</name>
    <dbReference type="NCBI Taxonomy" id="64522"/>
    <lineage>
        <taxon>Eukaryota</taxon>
        <taxon>Fungi</taxon>
        <taxon>Fungi incertae sedis</taxon>
        <taxon>Mucoromycota</taxon>
        <taxon>Mortierellomycotina</taxon>
        <taxon>Mortierellomycetes</taxon>
        <taxon>Mortierellales</taxon>
        <taxon>Mortierellaceae</taxon>
        <taxon>Linnemannia</taxon>
    </lineage>
</organism>
<feature type="compositionally biased region" description="Acidic residues" evidence="3">
    <location>
        <begin position="182"/>
        <end position="196"/>
    </location>
</feature>
<evidence type="ECO:0000256" key="1">
    <source>
        <dbReference type="ARBA" id="ARBA00004123"/>
    </source>
</evidence>
<proteinExistence type="predicted"/>
<gene>
    <name evidence="5" type="ORF">BGZ97_011629</name>
</gene>
<dbReference type="InterPro" id="IPR009072">
    <property type="entry name" value="Histone-fold"/>
</dbReference>
<dbReference type="Proteomes" id="UP000823405">
    <property type="component" value="Unassembled WGS sequence"/>
</dbReference>
<comment type="subcellular location">
    <subcellularLocation>
        <location evidence="1">Nucleus</location>
    </subcellularLocation>
</comment>
<feature type="compositionally biased region" description="Acidic residues" evidence="3">
    <location>
        <begin position="143"/>
        <end position="155"/>
    </location>
</feature>
<feature type="compositionally biased region" description="Low complexity" evidence="3">
    <location>
        <begin position="18"/>
        <end position="39"/>
    </location>
</feature>
<feature type="compositionally biased region" description="Acidic residues" evidence="3">
    <location>
        <begin position="162"/>
        <end position="171"/>
    </location>
</feature>
<keyword evidence="2" id="KW-0539">Nucleus</keyword>
<dbReference type="AlphaFoldDB" id="A0A9P6UML8"/>
<dbReference type="GO" id="GO:0008623">
    <property type="term" value="C:CHRAC"/>
    <property type="evidence" value="ECO:0007669"/>
    <property type="project" value="TreeGrafter"/>
</dbReference>
<dbReference type="PANTHER" id="PTHR10252">
    <property type="entry name" value="HISTONE-LIKE TRANSCRIPTION FACTOR CCAAT-RELATED"/>
    <property type="match status" value="1"/>
</dbReference>
<sequence>MAGSKSTVGRVQKKAPAKKGAAANKSSSSGSKSLYSGTAQGTTQLPVARVKRIIKEDKDVQMVSNDAVFLISLATELFLESFTAKAFNLAKIEKRKTVSYKDLATAVTQHDSLEFLQDVVPKTMTLTAAIEKQRTAKEKEEMGGDDEDAEPEEEANGSQAGSDDEEDEEESGSVRSSRPMSEDEGELSTPEDMDED</sequence>
<evidence type="ECO:0000256" key="2">
    <source>
        <dbReference type="ARBA" id="ARBA00023242"/>
    </source>
</evidence>
<feature type="region of interest" description="Disordered" evidence="3">
    <location>
        <begin position="131"/>
        <end position="196"/>
    </location>
</feature>
<dbReference type="Gene3D" id="1.10.20.10">
    <property type="entry name" value="Histone, subunit A"/>
    <property type="match status" value="1"/>
</dbReference>
<accession>A0A9P6UML8</accession>
<evidence type="ECO:0000256" key="3">
    <source>
        <dbReference type="SAM" id="MobiDB-lite"/>
    </source>
</evidence>
<evidence type="ECO:0000259" key="4">
    <source>
        <dbReference type="Pfam" id="PF00808"/>
    </source>
</evidence>
<dbReference type="EMBL" id="JAAAIN010000677">
    <property type="protein sequence ID" value="KAG0311811.1"/>
    <property type="molecule type" value="Genomic_DNA"/>
</dbReference>
<protein>
    <recommendedName>
        <fullName evidence="4">Transcription factor CBF/NF-Y/archaeal histone domain-containing protein</fullName>
    </recommendedName>
</protein>
<reference evidence="5" key="1">
    <citation type="journal article" date="2020" name="Fungal Divers.">
        <title>Resolving the Mortierellaceae phylogeny through synthesis of multi-gene phylogenetics and phylogenomics.</title>
        <authorList>
            <person name="Vandepol N."/>
            <person name="Liber J."/>
            <person name="Desiro A."/>
            <person name="Na H."/>
            <person name="Kennedy M."/>
            <person name="Barry K."/>
            <person name="Grigoriev I.V."/>
            <person name="Miller A.N."/>
            <person name="O'Donnell K."/>
            <person name="Stajich J.E."/>
            <person name="Bonito G."/>
        </authorList>
    </citation>
    <scope>NUCLEOTIDE SEQUENCE</scope>
    <source>
        <strain evidence="5">NVP60</strain>
    </source>
</reference>
<dbReference type="SUPFAM" id="SSF47113">
    <property type="entry name" value="Histone-fold"/>
    <property type="match status" value="1"/>
</dbReference>
<dbReference type="Pfam" id="PF00808">
    <property type="entry name" value="CBFD_NFYB_HMF"/>
    <property type="match status" value="1"/>
</dbReference>
<feature type="domain" description="Transcription factor CBF/NF-Y/archaeal histone" evidence="4">
    <location>
        <begin position="44"/>
        <end position="107"/>
    </location>
</feature>
<dbReference type="InterPro" id="IPR050568">
    <property type="entry name" value="Transcr_DNA_Rep_Reg"/>
</dbReference>
<dbReference type="OrthoDB" id="636685at2759"/>
<dbReference type="PANTHER" id="PTHR10252:SF54">
    <property type="entry name" value="CHROMATIN ACCESSIBILITY COMPLEX PROTEIN 1"/>
    <property type="match status" value="1"/>
</dbReference>
<evidence type="ECO:0000313" key="5">
    <source>
        <dbReference type="EMBL" id="KAG0311811.1"/>
    </source>
</evidence>
<dbReference type="GO" id="GO:0006261">
    <property type="term" value="P:DNA-templated DNA replication"/>
    <property type="evidence" value="ECO:0007669"/>
    <property type="project" value="TreeGrafter"/>
</dbReference>
<feature type="region of interest" description="Disordered" evidence="3">
    <location>
        <begin position="1"/>
        <end position="39"/>
    </location>
</feature>
<dbReference type="CDD" id="cd23645">
    <property type="entry name" value="HFD_Dpb3-like"/>
    <property type="match status" value="1"/>
</dbReference>
<name>A0A9P6UML8_9FUNG</name>
<comment type="caution">
    <text evidence="5">The sequence shown here is derived from an EMBL/GenBank/DDBJ whole genome shotgun (WGS) entry which is preliminary data.</text>
</comment>
<dbReference type="InterPro" id="IPR003958">
    <property type="entry name" value="CBFA_NFYB_domain"/>
</dbReference>
<feature type="compositionally biased region" description="Basic and acidic residues" evidence="3">
    <location>
        <begin position="131"/>
        <end position="142"/>
    </location>
</feature>
<dbReference type="GO" id="GO:0046982">
    <property type="term" value="F:protein heterodimerization activity"/>
    <property type="evidence" value="ECO:0007669"/>
    <property type="project" value="InterPro"/>
</dbReference>
<keyword evidence="6" id="KW-1185">Reference proteome</keyword>